<feature type="region of interest" description="Disordered" evidence="1">
    <location>
        <begin position="22"/>
        <end position="74"/>
    </location>
</feature>
<dbReference type="Proteomes" id="UP000604046">
    <property type="component" value="Unassembled WGS sequence"/>
</dbReference>
<proteinExistence type="predicted"/>
<evidence type="ECO:0000256" key="1">
    <source>
        <dbReference type="SAM" id="MobiDB-lite"/>
    </source>
</evidence>
<dbReference type="EMBL" id="CAJNDS010000335">
    <property type="protein sequence ID" value="CAE7193620.1"/>
    <property type="molecule type" value="Genomic_DNA"/>
</dbReference>
<organism evidence="2 3">
    <name type="scientific">Symbiodinium natans</name>
    <dbReference type="NCBI Taxonomy" id="878477"/>
    <lineage>
        <taxon>Eukaryota</taxon>
        <taxon>Sar</taxon>
        <taxon>Alveolata</taxon>
        <taxon>Dinophyceae</taxon>
        <taxon>Suessiales</taxon>
        <taxon>Symbiodiniaceae</taxon>
        <taxon>Symbiodinium</taxon>
    </lineage>
</organism>
<feature type="compositionally biased region" description="Polar residues" evidence="1">
    <location>
        <begin position="64"/>
        <end position="74"/>
    </location>
</feature>
<sequence>MANSVSGSGGIAASSLNFEQDEDRLLEEMSSVKDALVGEDEGGGVNPETPQKRPSCGAGAGQGTPISPTDSQPTPVKLCLACKSPATKGSLCDIHKRVSDNLYTEEKKQQTSNPNPARWKKFMGMRKAQNAEWVNTLIHATPAKGGNPGSGRATGSYDSMQASDILKQESSLTGQFQSKSFNARMYTKKIQEEWGWDPVEANEEWQRLLAATPEDKVIQKPTLPGRKMEPWIFAHDIDVLIGSQGLSHASQIQLNDKVKKKPKASDIAAAEGSLAASSLHFSDRFFSQMGATSSATQSLRDGGGSAIADGTGHSFMFGTSAAAAFREKAAGNSAGSQEEQKEKKAKKKAFVLEDVVDSYDFRMKKKLDATVKLMKDTVSEINEFIAKEPEGNQSKMGRVLHQVKWRLAVLRALAVEASWDQKTVPTKLTFSEDCFGLEAEERSDLLRSFVEDGWRLQFLAAVRLWEQCKDTAAIAEGAEPESDAVSEAVKGLSAYVGDIFACDFKIKGADGEVVEYMEKDLLMSVMSLHGWAGSGFADEIPALKDLQDNVAMVSTITYLKIFFLATHQQFLANAKPLAEPEVMEKMAPVQVFAARFDVNLRLQSSEDGVKGVETAFKDAMDSMKALVGNVKSTFSVLAKQSRD</sequence>
<evidence type="ECO:0000313" key="3">
    <source>
        <dbReference type="Proteomes" id="UP000604046"/>
    </source>
</evidence>
<gene>
    <name evidence="2" type="ORF">SNAT2548_LOCUS5245</name>
</gene>
<evidence type="ECO:0000313" key="2">
    <source>
        <dbReference type="EMBL" id="CAE7193620.1"/>
    </source>
</evidence>
<comment type="caution">
    <text evidence="2">The sequence shown here is derived from an EMBL/GenBank/DDBJ whole genome shotgun (WGS) entry which is preliminary data.</text>
</comment>
<reference evidence="2" key="1">
    <citation type="submission" date="2021-02" db="EMBL/GenBank/DDBJ databases">
        <authorList>
            <person name="Dougan E. K."/>
            <person name="Rhodes N."/>
            <person name="Thang M."/>
            <person name="Chan C."/>
        </authorList>
    </citation>
    <scope>NUCLEOTIDE SEQUENCE</scope>
</reference>
<protein>
    <submittedName>
        <fullName evidence="2">Uncharacterized protein</fullName>
    </submittedName>
</protein>
<accession>A0A812J5S1</accession>
<dbReference type="AlphaFoldDB" id="A0A812J5S1"/>
<keyword evidence="3" id="KW-1185">Reference proteome</keyword>
<name>A0A812J5S1_9DINO</name>